<dbReference type="Pfam" id="PF01529">
    <property type="entry name" value="DHHC"/>
    <property type="match status" value="1"/>
</dbReference>
<evidence type="ECO:0000256" key="6">
    <source>
        <dbReference type="ARBA" id="ARBA00023136"/>
    </source>
</evidence>
<evidence type="ECO:0000313" key="12">
    <source>
        <dbReference type="EMBL" id="KAF0725584.1"/>
    </source>
</evidence>
<evidence type="ECO:0000256" key="4">
    <source>
        <dbReference type="ARBA" id="ARBA00022692"/>
    </source>
</evidence>
<dbReference type="GO" id="GO:0006612">
    <property type="term" value="P:protein targeting to membrane"/>
    <property type="evidence" value="ECO:0007669"/>
    <property type="project" value="TreeGrafter"/>
</dbReference>
<feature type="transmembrane region" description="Helical" evidence="10">
    <location>
        <begin position="150"/>
        <end position="168"/>
    </location>
</feature>
<evidence type="ECO:0000256" key="2">
    <source>
        <dbReference type="ARBA" id="ARBA00008574"/>
    </source>
</evidence>
<feature type="domain" description="Palmitoyltransferase DHHC" evidence="11">
    <location>
        <begin position="102"/>
        <end position="225"/>
    </location>
</feature>
<dbReference type="GO" id="GO:0005794">
    <property type="term" value="C:Golgi apparatus"/>
    <property type="evidence" value="ECO:0007669"/>
    <property type="project" value="TreeGrafter"/>
</dbReference>
<comment type="similarity">
    <text evidence="2 10">Belongs to the DHHC palmitoyltransferase family.</text>
</comment>
<keyword evidence="6 10" id="KW-0472">Membrane</keyword>
<keyword evidence="4 10" id="KW-0812">Transmembrane</keyword>
<dbReference type="GO" id="GO:0005783">
    <property type="term" value="C:endoplasmic reticulum"/>
    <property type="evidence" value="ECO:0007669"/>
    <property type="project" value="TreeGrafter"/>
</dbReference>
<dbReference type="AlphaFoldDB" id="A0A6G0WDZ8"/>
<comment type="subcellular location">
    <subcellularLocation>
        <location evidence="1">Endomembrane system</location>
        <topology evidence="1">Multi-pass membrane protein</topology>
    </subcellularLocation>
</comment>
<evidence type="ECO:0000256" key="10">
    <source>
        <dbReference type="RuleBase" id="RU079119"/>
    </source>
</evidence>
<reference evidence="12 13" key="1">
    <citation type="submission" date="2019-07" db="EMBL/GenBank/DDBJ databases">
        <title>Genomics analysis of Aphanomyces spp. identifies a new class of oomycete effector associated with host adaptation.</title>
        <authorList>
            <person name="Gaulin E."/>
        </authorList>
    </citation>
    <scope>NUCLEOTIDE SEQUENCE [LARGE SCALE GENOMIC DNA]</scope>
    <source>
        <strain evidence="12 13">ATCC 201684</strain>
    </source>
</reference>
<evidence type="ECO:0000256" key="3">
    <source>
        <dbReference type="ARBA" id="ARBA00022679"/>
    </source>
</evidence>
<evidence type="ECO:0000256" key="9">
    <source>
        <dbReference type="ARBA" id="ARBA00023315"/>
    </source>
</evidence>
<dbReference type="PANTHER" id="PTHR22883">
    <property type="entry name" value="ZINC FINGER DHHC DOMAIN CONTAINING PROTEIN"/>
    <property type="match status" value="1"/>
</dbReference>
<dbReference type="InterPro" id="IPR001594">
    <property type="entry name" value="Palmitoyltrfase_DHHC"/>
</dbReference>
<keyword evidence="5 10" id="KW-1133">Transmembrane helix</keyword>
<feature type="transmembrane region" description="Helical" evidence="10">
    <location>
        <begin position="49"/>
        <end position="70"/>
    </location>
</feature>
<feature type="transmembrane region" description="Helical" evidence="10">
    <location>
        <begin position="20"/>
        <end position="37"/>
    </location>
</feature>
<dbReference type="GO" id="GO:0019706">
    <property type="term" value="F:protein-cysteine S-palmitoyltransferase activity"/>
    <property type="evidence" value="ECO:0007669"/>
    <property type="project" value="UniProtKB-EC"/>
</dbReference>
<dbReference type="Proteomes" id="UP000481153">
    <property type="component" value="Unassembled WGS sequence"/>
</dbReference>
<keyword evidence="8" id="KW-0449">Lipoprotein</keyword>
<evidence type="ECO:0000256" key="1">
    <source>
        <dbReference type="ARBA" id="ARBA00004127"/>
    </source>
</evidence>
<keyword evidence="7" id="KW-0564">Palmitate</keyword>
<evidence type="ECO:0000256" key="7">
    <source>
        <dbReference type="ARBA" id="ARBA00023139"/>
    </source>
</evidence>
<proteinExistence type="inferred from homology"/>
<keyword evidence="13" id="KW-1185">Reference proteome</keyword>
<keyword evidence="9 10" id="KW-0012">Acyltransferase</keyword>
<dbReference type="EMBL" id="VJMJ01000237">
    <property type="protein sequence ID" value="KAF0725584.1"/>
    <property type="molecule type" value="Genomic_DNA"/>
</dbReference>
<name>A0A6G0WDZ8_9STRA</name>
<dbReference type="VEuPathDB" id="FungiDB:AeMF1_021174"/>
<accession>A0A6G0WDZ8</accession>
<comment type="catalytic activity">
    <reaction evidence="10">
        <text>L-cysteinyl-[protein] + hexadecanoyl-CoA = S-hexadecanoyl-L-cysteinyl-[protein] + CoA</text>
        <dbReference type="Rhea" id="RHEA:36683"/>
        <dbReference type="Rhea" id="RHEA-COMP:10131"/>
        <dbReference type="Rhea" id="RHEA-COMP:11032"/>
        <dbReference type="ChEBI" id="CHEBI:29950"/>
        <dbReference type="ChEBI" id="CHEBI:57287"/>
        <dbReference type="ChEBI" id="CHEBI:57379"/>
        <dbReference type="ChEBI" id="CHEBI:74151"/>
        <dbReference type="EC" id="2.3.1.225"/>
    </reaction>
</comment>
<dbReference type="PANTHER" id="PTHR22883:SF301">
    <property type="entry name" value="PALMITOYLTRANSFERASE ZDHHC12"/>
    <property type="match status" value="1"/>
</dbReference>
<evidence type="ECO:0000259" key="11">
    <source>
        <dbReference type="Pfam" id="PF01529"/>
    </source>
</evidence>
<evidence type="ECO:0000313" key="13">
    <source>
        <dbReference type="Proteomes" id="UP000481153"/>
    </source>
</evidence>
<feature type="transmembrane region" description="Helical" evidence="10">
    <location>
        <begin position="188"/>
        <end position="214"/>
    </location>
</feature>
<dbReference type="InterPro" id="IPR039859">
    <property type="entry name" value="PFA4/ZDH16/20/ERF2-like"/>
</dbReference>
<comment type="domain">
    <text evidence="10">The DHHC domain is required for palmitoyltransferase activity.</text>
</comment>
<protein>
    <recommendedName>
        <fullName evidence="10">Palmitoyltransferase</fullName>
        <ecNumber evidence="10">2.3.1.225</ecNumber>
    </recommendedName>
</protein>
<gene>
    <name evidence="12" type="ORF">Ae201684_015917</name>
</gene>
<organism evidence="12 13">
    <name type="scientific">Aphanomyces euteiches</name>
    <dbReference type="NCBI Taxonomy" id="100861"/>
    <lineage>
        <taxon>Eukaryota</taxon>
        <taxon>Sar</taxon>
        <taxon>Stramenopiles</taxon>
        <taxon>Oomycota</taxon>
        <taxon>Saprolegniomycetes</taxon>
        <taxon>Saprolegniales</taxon>
        <taxon>Verrucalvaceae</taxon>
        <taxon>Aphanomyces</taxon>
    </lineage>
</organism>
<sequence length="279" mass="32382">MPRVRTPEETIAVARRSIWYARLWWMFFHILAYAFPIDSGIWTIYFDKWIPGLFLCVTLGVSNLICYICLQCSSPGFVPIKEKASEGEDTALEDSSDSLLEENQHFCDLCNVYPPLRAKHCKDCGRCVEHYDHHCVCAGVCVGRDNHRLFVLYLFTQTLEALWAMNILPYGYTLNDDFEEWLEENTPIMLLWVFGFFVFLLAFGLLSYHAYLIATNQSSWEHAKRSKITYLKDLPPDVLPFSQGTLMNIWLFLRGRPRNVWNVPVDAREEQTSVVVSVE</sequence>
<evidence type="ECO:0000256" key="5">
    <source>
        <dbReference type="ARBA" id="ARBA00022989"/>
    </source>
</evidence>
<comment type="caution">
    <text evidence="12">The sequence shown here is derived from an EMBL/GenBank/DDBJ whole genome shotgun (WGS) entry which is preliminary data.</text>
</comment>
<dbReference type="EC" id="2.3.1.225" evidence="10"/>
<keyword evidence="3 10" id="KW-0808">Transferase</keyword>
<dbReference type="PROSITE" id="PS50216">
    <property type="entry name" value="DHHC"/>
    <property type="match status" value="1"/>
</dbReference>
<evidence type="ECO:0000256" key="8">
    <source>
        <dbReference type="ARBA" id="ARBA00023288"/>
    </source>
</evidence>